<comment type="caution">
    <text evidence="1">The sequence shown here is derived from an EMBL/GenBank/DDBJ whole genome shotgun (WGS) entry which is preliminary data.</text>
</comment>
<dbReference type="InterPro" id="IPR043743">
    <property type="entry name" value="DUF5688"/>
</dbReference>
<protein>
    <submittedName>
        <fullName evidence="1">Uncharacterized protein</fullName>
    </submittedName>
</protein>
<evidence type="ECO:0000313" key="1">
    <source>
        <dbReference type="EMBL" id="NSG87394.1"/>
    </source>
</evidence>
<keyword evidence="2" id="KW-1185">Reference proteome</keyword>
<organism evidence="1 2">
    <name type="scientific">Blautia faecis</name>
    <dbReference type="NCBI Taxonomy" id="871665"/>
    <lineage>
        <taxon>Bacteria</taxon>
        <taxon>Bacillati</taxon>
        <taxon>Bacillota</taxon>
        <taxon>Clostridia</taxon>
        <taxon>Lachnospirales</taxon>
        <taxon>Lachnospiraceae</taxon>
        <taxon>Blautia</taxon>
    </lineage>
</organism>
<dbReference type="EMBL" id="JAAITS010000074">
    <property type="protein sequence ID" value="NSG87394.1"/>
    <property type="molecule type" value="Genomic_DNA"/>
</dbReference>
<accession>A0ABX2HBF2</accession>
<name>A0ABX2HBF2_9FIRM</name>
<proteinExistence type="predicted"/>
<sequence length="330" mass="38179">MKLGYLEFVEVLSKQLLNALNLQEQQIFFKKKAIDNKDRLFVETFENLSGKQLCGIDVKDLYERFMEGSSMESIFYSVQEEIEKLKTVGMLEGKMTPDSYQKIKKYLFVKPLNKKNHSLEMEDAVHEDVGDIACVLYMMLSNTNGYFTDIKIKNQHLEQWEMTKEAVMEEALKNTCQMAPPLICTNDENKWGGSFMENGAFCLSKSDKVMGVRLSTNTKEYGAISVFYPGVLQRLAQLMGSDLYILFTSGNESTIYSANESNLEDIKTELNEMVIEYRNAMVFKCRNGMVFEEKLLSEELYYYSRIEDKISVYMEKVKVNFTTVNLKEVH</sequence>
<dbReference type="RefSeq" id="WP_173770333.1">
    <property type="nucleotide sequence ID" value="NZ_JAAITS010000074.1"/>
</dbReference>
<reference evidence="1 2" key="1">
    <citation type="journal article" date="2020" name="Cell Host Microbe">
        <title>Functional and Genomic Variation between Human-Derived Isolates of Lachnospiraceae Reveals Inter- and Intra-Species Diversity.</title>
        <authorList>
            <person name="Sorbara M.T."/>
            <person name="Littmann E.R."/>
            <person name="Fontana E."/>
            <person name="Moody T.U."/>
            <person name="Kohout C.E."/>
            <person name="Gjonbalaj M."/>
            <person name="Eaton V."/>
            <person name="Seok R."/>
            <person name="Leiner I.M."/>
            <person name="Pamer E.G."/>
        </authorList>
    </citation>
    <scope>NUCLEOTIDE SEQUENCE [LARGE SCALE GENOMIC DNA]</scope>
    <source>
        <strain evidence="1 2">MSK.17.74</strain>
    </source>
</reference>
<gene>
    <name evidence="1" type="ORF">G5B17_18740</name>
</gene>
<dbReference type="Pfam" id="PF18941">
    <property type="entry name" value="DUF5688"/>
    <property type="match status" value="1"/>
</dbReference>
<evidence type="ECO:0000313" key="2">
    <source>
        <dbReference type="Proteomes" id="UP001644719"/>
    </source>
</evidence>
<dbReference type="Proteomes" id="UP001644719">
    <property type="component" value="Unassembled WGS sequence"/>
</dbReference>